<keyword evidence="7" id="KW-0472">Membrane</keyword>
<evidence type="ECO:0000313" key="10">
    <source>
        <dbReference type="Proteomes" id="UP000691718"/>
    </source>
</evidence>
<comment type="pathway">
    <text evidence="1">Purine metabolism; IMP biosynthesis via de novo pathway; 5-amino-1-(5-phospho-D-ribosyl)imidazole-4-carboxamide from 5-amino-1-(5-phospho-D-ribosyl)imidazole-4-carboxylate: step 1/2.</text>
</comment>
<dbReference type="OrthoDB" id="7457895at2759"/>
<comment type="caution">
    <text evidence="9">The sequence shown here is derived from an EMBL/GenBank/DDBJ whole genome shotgun (WGS) entry which is preliminary data.</text>
</comment>
<keyword evidence="7" id="KW-0812">Transmembrane</keyword>
<sequence>MKKVSILVFEVLEKAWALRDCALIDLKIEFVLDAEGNILVADVIDSDSWRLWPSGDKRLMVDKQVYRDLKNVIAADLDTVKRNFAWVKDQLDQLKPTIYHKVVVFMGSPQDKEHCNKIAKAAKDLRFPFSMENIPRQTNFGCFSLKIGSIVTALLIIVYSVLALAQCLAVLNVLPSKLTPEDTDAMVSYGVVITVTAVHAITLSITAVMLVGVLREKPDLMKPWLVWTSIQVTALLLIFVFWSTTNIINHSGESSLIIYVVEFLCLTIRFYMLMLVASFYKQLEEGSDETEKLRKLINPETWYSSA</sequence>
<organism evidence="9 10">
    <name type="scientific">Parnassius apollo</name>
    <name type="common">Apollo butterfly</name>
    <name type="synonym">Papilio apollo</name>
    <dbReference type="NCBI Taxonomy" id="110799"/>
    <lineage>
        <taxon>Eukaryota</taxon>
        <taxon>Metazoa</taxon>
        <taxon>Ecdysozoa</taxon>
        <taxon>Arthropoda</taxon>
        <taxon>Hexapoda</taxon>
        <taxon>Insecta</taxon>
        <taxon>Pterygota</taxon>
        <taxon>Neoptera</taxon>
        <taxon>Endopterygota</taxon>
        <taxon>Lepidoptera</taxon>
        <taxon>Glossata</taxon>
        <taxon>Ditrysia</taxon>
        <taxon>Papilionoidea</taxon>
        <taxon>Papilionidae</taxon>
        <taxon>Parnassiinae</taxon>
        <taxon>Parnassini</taxon>
        <taxon>Parnassius</taxon>
        <taxon>Parnassius</taxon>
    </lineage>
</organism>
<protein>
    <recommendedName>
        <fullName evidence="2">phosphoribosylaminoimidazolesuccinocarboxamide synthase</fullName>
        <ecNumber evidence="2">6.3.2.6</ecNumber>
    </recommendedName>
</protein>
<keyword evidence="10" id="KW-1185">Reference proteome</keyword>
<dbReference type="AlphaFoldDB" id="A0A8S3XZC5"/>
<accession>A0A8S3XZC5</accession>
<feature type="transmembrane region" description="Helical" evidence="7">
    <location>
        <begin position="224"/>
        <end position="244"/>
    </location>
</feature>
<dbReference type="Pfam" id="PF01259">
    <property type="entry name" value="SAICAR_synt"/>
    <property type="match status" value="1"/>
</dbReference>
<keyword evidence="3" id="KW-0436">Ligase</keyword>
<evidence type="ECO:0000256" key="5">
    <source>
        <dbReference type="ARBA" id="ARBA00022755"/>
    </source>
</evidence>
<proteinExistence type="predicted"/>
<evidence type="ECO:0000259" key="8">
    <source>
        <dbReference type="Pfam" id="PF01259"/>
    </source>
</evidence>
<evidence type="ECO:0000256" key="7">
    <source>
        <dbReference type="SAM" id="Phobius"/>
    </source>
</evidence>
<evidence type="ECO:0000313" key="9">
    <source>
        <dbReference type="EMBL" id="CAG5043606.1"/>
    </source>
</evidence>
<dbReference type="GO" id="GO:0005829">
    <property type="term" value="C:cytosol"/>
    <property type="evidence" value="ECO:0007669"/>
    <property type="project" value="TreeGrafter"/>
</dbReference>
<dbReference type="GO" id="GO:0004639">
    <property type="term" value="F:phosphoribosylaminoimidazolesuccinocarboxamide synthase activity"/>
    <property type="evidence" value="ECO:0007669"/>
    <property type="project" value="UniProtKB-EC"/>
</dbReference>
<dbReference type="Pfam" id="PF15860">
    <property type="entry name" value="DUF4728"/>
    <property type="match status" value="1"/>
</dbReference>
<name>A0A8S3XZC5_PARAO</name>
<dbReference type="InterPro" id="IPR031720">
    <property type="entry name" value="DUF4728"/>
</dbReference>
<dbReference type="GO" id="GO:0006189">
    <property type="term" value="P:'de novo' IMP biosynthetic process"/>
    <property type="evidence" value="ECO:0007669"/>
    <property type="project" value="TreeGrafter"/>
</dbReference>
<keyword evidence="4" id="KW-0547">Nucleotide-binding</keyword>
<evidence type="ECO:0000256" key="4">
    <source>
        <dbReference type="ARBA" id="ARBA00022741"/>
    </source>
</evidence>
<keyword evidence="5" id="KW-0658">Purine biosynthesis</keyword>
<dbReference type="EC" id="6.3.2.6" evidence="2"/>
<keyword evidence="6" id="KW-0067">ATP-binding</keyword>
<reference evidence="9" key="1">
    <citation type="submission" date="2021-04" db="EMBL/GenBank/DDBJ databases">
        <authorList>
            <person name="Tunstrom K."/>
        </authorList>
    </citation>
    <scope>NUCLEOTIDE SEQUENCE</scope>
</reference>
<dbReference type="InterPro" id="IPR028923">
    <property type="entry name" value="SAICAR_synt/ADE2_N"/>
</dbReference>
<dbReference type="Proteomes" id="UP000691718">
    <property type="component" value="Unassembled WGS sequence"/>
</dbReference>
<evidence type="ECO:0000256" key="2">
    <source>
        <dbReference type="ARBA" id="ARBA00012217"/>
    </source>
</evidence>
<dbReference type="PANTHER" id="PTHR43599:SF3">
    <property type="entry name" value="SI:DKEY-6E2.2"/>
    <property type="match status" value="1"/>
</dbReference>
<gene>
    <name evidence="9" type="ORF">PAPOLLO_LOCUS22776</name>
</gene>
<dbReference type="GO" id="GO:0005524">
    <property type="term" value="F:ATP binding"/>
    <property type="evidence" value="ECO:0007669"/>
    <property type="project" value="UniProtKB-KW"/>
</dbReference>
<feature type="domain" description="SAICAR synthetase/ADE2 N-terminal" evidence="8">
    <location>
        <begin position="1"/>
        <end position="73"/>
    </location>
</feature>
<feature type="transmembrane region" description="Helical" evidence="7">
    <location>
        <begin position="256"/>
        <end position="280"/>
    </location>
</feature>
<keyword evidence="7" id="KW-1133">Transmembrane helix</keyword>
<dbReference type="PANTHER" id="PTHR43599">
    <property type="entry name" value="MULTIFUNCTIONAL PROTEIN ADE2"/>
    <property type="match status" value="1"/>
</dbReference>
<evidence type="ECO:0000256" key="3">
    <source>
        <dbReference type="ARBA" id="ARBA00022598"/>
    </source>
</evidence>
<feature type="transmembrane region" description="Helical" evidence="7">
    <location>
        <begin position="186"/>
        <end position="212"/>
    </location>
</feature>
<evidence type="ECO:0000256" key="6">
    <source>
        <dbReference type="ARBA" id="ARBA00022840"/>
    </source>
</evidence>
<dbReference type="EMBL" id="CAJQZP010001402">
    <property type="protein sequence ID" value="CAG5043606.1"/>
    <property type="molecule type" value="Genomic_DNA"/>
</dbReference>
<feature type="transmembrane region" description="Helical" evidence="7">
    <location>
        <begin position="150"/>
        <end position="174"/>
    </location>
</feature>
<evidence type="ECO:0000256" key="1">
    <source>
        <dbReference type="ARBA" id="ARBA00004672"/>
    </source>
</evidence>
<dbReference type="InterPro" id="IPR050089">
    <property type="entry name" value="SAICAR_synthetase"/>
</dbReference>